<evidence type="ECO:0000256" key="3">
    <source>
        <dbReference type="ARBA" id="ARBA00023163"/>
    </source>
</evidence>
<proteinExistence type="predicted"/>
<dbReference type="Pfam" id="PF12833">
    <property type="entry name" value="HTH_18"/>
    <property type="match status" value="1"/>
</dbReference>
<sequence length="281" mass="32947">MKVLPFIIPKSPYENLVFQIDEQARFYDKLHQHEEIQISFISKGSGKLILMDSIHQFSPDDLFVIGSNIPHLFKSDDTTDVNSKMYTLFFTQDSFGKNFFNLLELQTLNSFFNRAQNSFRVLKHHNELGLLLQKMEHKNRLERFIGLLQLLNQLSETATKSLSQYLPTKVRSLDEGERLQSIFDLVIQNFKRQITLKEVADLTFMTKNSFCRFFKKHTNKSFFDFLKAYRVEHACKQLAQSKAQPITEIAEGCGFQSQSNFNRRFKEIKGMTPTQYRKSIQ</sequence>
<reference evidence="5 6" key="1">
    <citation type="submission" date="2024-01" db="EMBL/GenBank/DDBJ databases">
        <title>Maribacter spp. originated from different algae showed divergent polysaccharides utilization ability.</title>
        <authorList>
            <person name="Wang H."/>
            <person name="Wu Y."/>
        </authorList>
    </citation>
    <scope>NUCLEOTIDE SEQUENCE [LARGE SCALE GENOMIC DNA]</scope>
    <source>
        <strain evidence="5 6">PR1</strain>
    </source>
</reference>
<keyword evidence="1" id="KW-0805">Transcription regulation</keyword>
<dbReference type="Gene3D" id="1.10.10.60">
    <property type="entry name" value="Homeodomain-like"/>
    <property type="match status" value="2"/>
</dbReference>
<dbReference type="PANTHER" id="PTHR43280">
    <property type="entry name" value="ARAC-FAMILY TRANSCRIPTIONAL REGULATOR"/>
    <property type="match status" value="1"/>
</dbReference>
<dbReference type="EMBL" id="JAZDDG010000004">
    <property type="protein sequence ID" value="MEE1976516.1"/>
    <property type="molecule type" value="Genomic_DNA"/>
</dbReference>
<dbReference type="Gene3D" id="2.60.120.10">
    <property type="entry name" value="Jelly Rolls"/>
    <property type="match status" value="1"/>
</dbReference>
<evidence type="ECO:0000313" key="6">
    <source>
        <dbReference type="Proteomes" id="UP001356308"/>
    </source>
</evidence>
<dbReference type="InterPro" id="IPR018060">
    <property type="entry name" value="HTH_AraC"/>
</dbReference>
<dbReference type="RefSeq" id="WP_272651214.1">
    <property type="nucleotide sequence ID" value="NZ_JAZDDG010000004.1"/>
</dbReference>
<dbReference type="SUPFAM" id="SSF51182">
    <property type="entry name" value="RmlC-like cupins"/>
    <property type="match status" value="1"/>
</dbReference>
<dbReference type="PANTHER" id="PTHR43280:SF27">
    <property type="entry name" value="TRANSCRIPTIONAL REGULATOR MTLR"/>
    <property type="match status" value="1"/>
</dbReference>
<dbReference type="InterPro" id="IPR020449">
    <property type="entry name" value="Tscrpt_reg_AraC-type_HTH"/>
</dbReference>
<dbReference type="InterPro" id="IPR003313">
    <property type="entry name" value="AraC-bd"/>
</dbReference>
<comment type="caution">
    <text evidence="5">The sequence shown here is derived from an EMBL/GenBank/DDBJ whole genome shotgun (WGS) entry which is preliminary data.</text>
</comment>
<dbReference type="Proteomes" id="UP001356308">
    <property type="component" value="Unassembled WGS sequence"/>
</dbReference>
<dbReference type="PROSITE" id="PS00041">
    <property type="entry name" value="HTH_ARAC_FAMILY_1"/>
    <property type="match status" value="1"/>
</dbReference>
<evidence type="ECO:0000313" key="5">
    <source>
        <dbReference type="EMBL" id="MEE1976516.1"/>
    </source>
</evidence>
<keyword evidence="2" id="KW-0238">DNA-binding</keyword>
<feature type="domain" description="HTH araC/xylS-type" evidence="4">
    <location>
        <begin position="180"/>
        <end position="279"/>
    </location>
</feature>
<keyword evidence="3" id="KW-0804">Transcription</keyword>
<dbReference type="PRINTS" id="PR00032">
    <property type="entry name" value="HTHARAC"/>
</dbReference>
<dbReference type="InterPro" id="IPR011051">
    <property type="entry name" value="RmlC_Cupin_sf"/>
</dbReference>
<dbReference type="PROSITE" id="PS01124">
    <property type="entry name" value="HTH_ARAC_FAMILY_2"/>
    <property type="match status" value="1"/>
</dbReference>
<evidence type="ECO:0000256" key="2">
    <source>
        <dbReference type="ARBA" id="ARBA00023125"/>
    </source>
</evidence>
<dbReference type="SMART" id="SM00342">
    <property type="entry name" value="HTH_ARAC"/>
    <property type="match status" value="1"/>
</dbReference>
<dbReference type="Pfam" id="PF02311">
    <property type="entry name" value="AraC_binding"/>
    <property type="match status" value="1"/>
</dbReference>
<dbReference type="InterPro" id="IPR014710">
    <property type="entry name" value="RmlC-like_jellyroll"/>
</dbReference>
<dbReference type="InterPro" id="IPR018062">
    <property type="entry name" value="HTH_AraC-typ_CS"/>
</dbReference>
<evidence type="ECO:0000256" key="1">
    <source>
        <dbReference type="ARBA" id="ARBA00023015"/>
    </source>
</evidence>
<dbReference type="SUPFAM" id="SSF46689">
    <property type="entry name" value="Homeodomain-like"/>
    <property type="match status" value="2"/>
</dbReference>
<organism evidence="5 6">
    <name type="scientific">Maribacter cobaltidurans</name>
    <dbReference type="NCBI Taxonomy" id="1178778"/>
    <lineage>
        <taxon>Bacteria</taxon>
        <taxon>Pseudomonadati</taxon>
        <taxon>Bacteroidota</taxon>
        <taxon>Flavobacteriia</taxon>
        <taxon>Flavobacteriales</taxon>
        <taxon>Flavobacteriaceae</taxon>
        <taxon>Maribacter</taxon>
    </lineage>
</organism>
<gene>
    <name evidence="5" type="ORF">V1I91_10580</name>
</gene>
<dbReference type="InterPro" id="IPR009057">
    <property type="entry name" value="Homeodomain-like_sf"/>
</dbReference>
<name>A0ABU7IVG5_9FLAO</name>
<protein>
    <submittedName>
        <fullName evidence="5">AraC family transcriptional regulator</fullName>
    </submittedName>
</protein>
<keyword evidence="6" id="KW-1185">Reference proteome</keyword>
<accession>A0ABU7IVG5</accession>
<evidence type="ECO:0000259" key="4">
    <source>
        <dbReference type="PROSITE" id="PS01124"/>
    </source>
</evidence>